<dbReference type="Proteomes" id="UP001600039">
    <property type="component" value="Unassembled WGS sequence"/>
</dbReference>
<evidence type="ECO:0000313" key="3">
    <source>
        <dbReference type="Proteomes" id="UP001600039"/>
    </source>
</evidence>
<sequence length="103" mass="12162">MLETLLFPVIASFFTALGMKILEWNKDKATIKSTEIDNEIKSATFYQNLLDDMSKRLEESIVAIEKRDLRIKERDDRIEHLIEEMEILTGELRKYKQLNGKQE</sequence>
<comment type="caution">
    <text evidence="2">The sequence shown here is derived from an EMBL/GenBank/DDBJ whole genome shotgun (WGS) entry which is preliminary data.</text>
</comment>
<accession>A0ABW6HQ00</accession>
<evidence type="ECO:0000313" key="2">
    <source>
        <dbReference type="EMBL" id="MFE3849089.1"/>
    </source>
</evidence>
<evidence type="ECO:0000256" key="1">
    <source>
        <dbReference type="SAM" id="Coils"/>
    </source>
</evidence>
<dbReference type="EMBL" id="JBHZQA010000010">
    <property type="protein sequence ID" value="MFE3849089.1"/>
    <property type="molecule type" value="Genomic_DNA"/>
</dbReference>
<keyword evidence="3" id="KW-1185">Reference proteome</keyword>
<name>A0ABW6HQ00_9FLAO</name>
<organism evidence="2 3">
    <name type="scientific">Flavobacterium fructosi</name>
    <dbReference type="NCBI Taxonomy" id="3230416"/>
    <lineage>
        <taxon>Bacteria</taxon>
        <taxon>Pseudomonadati</taxon>
        <taxon>Bacteroidota</taxon>
        <taxon>Flavobacteriia</taxon>
        <taxon>Flavobacteriales</taxon>
        <taxon>Flavobacteriaceae</taxon>
        <taxon>Flavobacterium</taxon>
    </lineage>
</organism>
<reference evidence="2 3" key="1">
    <citation type="submission" date="2024-06" db="EMBL/GenBank/DDBJ databases">
        <title>Flavobacterium spp. isolated from glacier.</title>
        <authorList>
            <person name="Han D."/>
        </authorList>
    </citation>
    <scope>NUCLEOTIDE SEQUENCE [LARGE SCALE GENOMIC DNA]</scope>
    <source>
        <strain evidence="2 3">LB3P45</strain>
    </source>
</reference>
<feature type="coiled-coil region" evidence="1">
    <location>
        <begin position="71"/>
        <end position="98"/>
    </location>
</feature>
<protein>
    <submittedName>
        <fullName evidence="2">Uncharacterized protein</fullName>
    </submittedName>
</protein>
<dbReference type="RefSeq" id="WP_379858835.1">
    <property type="nucleotide sequence ID" value="NZ_JBHZQA010000010.1"/>
</dbReference>
<keyword evidence="1" id="KW-0175">Coiled coil</keyword>
<gene>
    <name evidence="2" type="ORF">ACFX5D_14040</name>
</gene>
<proteinExistence type="predicted"/>